<dbReference type="RefSeq" id="XP_038728401.1">
    <property type="nucleotide sequence ID" value="XM_038880691.1"/>
</dbReference>
<evidence type="ECO:0000313" key="3">
    <source>
        <dbReference type="Proteomes" id="UP000710849"/>
    </source>
</evidence>
<organism evidence="2 3">
    <name type="scientific">Botrytis byssoidea</name>
    <dbReference type="NCBI Taxonomy" id="139641"/>
    <lineage>
        <taxon>Eukaryota</taxon>
        <taxon>Fungi</taxon>
        <taxon>Dikarya</taxon>
        <taxon>Ascomycota</taxon>
        <taxon>Pezizomycotina</taxon>
        <taxon>Leotiomycetes</taxon>
        <taxon>Helotiales</taxon>
        <taxon>Sclerotiniaceae</taxon>
        <taxon>Botrytis</taxon>
    </lineage>
</organism>
<gene>
    <name evidence="2" type="ORF">EAE97_010176</name>
</gene>
<feature type="compositionally biased region" description="Low complexity" evidence="1">
    <location>
        <begin position="84"/>
        <end position="93"/>
    </location>
</feature>
<protein>
    <submittedName>
        <fullName evidence="2">Uncharacterized protein</fullName>
    </submittedName>
</protein>
<dbReference type="Proteomes" id="UP000710849">
    <property type="component" value="Unassembled WGS sequence"/>
</dbReference>
<feature type="region of interest" description="Disordered" evidence="1">
    <location>
        <begin position="1"/>
        <end position="93"/>
    </location>
</feature>
<name>A0A9P5I4F3_9HELO</name>
<evidence type="ECO:0000313" key="2">
    <source>
        <dbReference type="EMBL" id="KAF7926667.1"/>
    </source>
</evidence>
<sequence length="151" mass="16108">MESSSWDNEDSGFSHDREMEYMGGNMLKQPSQAIISTFTSTSTPNPSPTSSHSSPKLLQSSTSASASASASYSNSKPPTPQPPTTSSNTFSNFPFSSTALKTAPKISITTSIDSLISIHQHRNMGLLLTTRDLVASPVEDFILGSPLEGFM</sequence>
<keyword evidence="3" id="KW-1185">Reference proteome</keyword>
<reference evidence="2 3" key="1">
    <citation type="journal article" date="2020" name="Genome Biol. Evol.">
        <title>Comparative genomics of Sclerotiniaceae.</title>
        <authorList>
            <person name="Valero Jimenez C.A."/>
            <person name="Steentjes M."/>
            <person name="Scholten O.E."/>
            <person name="Van Kan J.A.L."/>
        </authorList>
    </citation>
    <scope>NUCLEOTIDE SEQUENCE [LARGE SCALE GENOMIC DNA]</scope>
    <source>
        <strain evidence="2 3">MUCL 94</strain>
    </source>
</reference>
<dbReference type="GeneID" id="62153764"/>
<dbReference type="EMBL" id="RCSW01000026">
    <property type="protein sequence ID" value="KAF7926667.1"/>
    <property type="molecule type" value="Genomic_DNA"/>
</dbReference>
<dbReference type="AlphaFoldDB" id="A0A9P5I4F3"/>
<evidence type="ECO:0000256" key="1">
    <source>
        <dbReference type="SAM" id="MobiDB-lite"/>
    </source>
</evidence>
<accession>A0A9P5I4F3</accession>
<proteinExistence type="predicted"/>
<comment type="caution">
    <text evidence="2">The sequence shown here is derived from an EMBL/GenBank/DDBJ whole genome shotgun (WGS) entry which is preliminary data.</text>
</comment>
<feature type="compositionally biased region" description="Low complexity" evidence="1">
    <location>
        <begin position="36"/>
        <end position="76"/>
    </location>
</feature>